<dbReference type="Pfam" id="PF03992">
    <property type="entry name" value="ABM"/>
    <property type="match status" value="1"/>
</dbReference>
<dbReference type="InterPro" id="IPR011008">
    <property type="entry name" value="Dimeric_a/b-barrel"/>
</dbReference>
<dbReference type="STRING" id="85968.GCA_900073015_01465"/>
<sequence length="149" mass="15999">MAEIQIRGAFPDIASAQLPEFAAVAEEVLTSIRNEAGVLQYDVFVDDGRRAAVVLQRYADSEAVLRTLAATREHVRRLAQLGGGLRMEIFGDPSPQLRQVFAASHTASAAPTYSPADRVVVSGPCGTTTGPNRSALPRPRCWPPCPTAR</sequence>
<reference evidence="3 4" key="1">
    <citation type="journal article" date="2017" name="Infect. Genet. Evol.">
        <title>The new phylogeny of the genus Mycobacterium: The old and the news.</title>
        <authorList>
            <person name="Tortoli E."/>
            <person name="Fedrizzi T."/>
            <person name="Meehan C.J."/>
            <person name="Trovato A."/>
            <person name="Grottola A."/>
            <person name="Giacobazzi E."/>
            <person name="Serpini G.F."/>
            <person name="Tagliazucchi S."/>
            <person name="Fabio A."/>
            <person name="Bettua C."/>
            <person name="Bertorelli R."/>
            <person name="Frascaro F."/>
            <person name="De Sanctis V."/>
            <person name="Pecorari M."/>
            <person name="Jousson O."/>
            <person name="Segata N."/>
            <person name="Cirillo D.M."/>
        </authorList>
    </citation>
    <scope>NUCLEOTIDE SEQUENCE [LARGE SCALE GENOMIC DNA]</scope>
    <source>
        <strain evidence="3 4">CIP1034565</strain>
    </source>
</reference>
<feature type="region of interest" description="Disordered" evidence="1">
    <location>
        <begin position="124"/>
        <end position="149"/>
    </location>
</feature>
<dbReference type="InterPro" id="IPR007138">
    <property type="entry name" value="ABM_dom"/>
</dbReference>
<evidence type="ECO:0000256" key="1">
    <source>
        <dbReference type="SAM" id="MobiDB-lite"/>
    </source>
</evidence>
<name>A0A2G5PI70_9MYCO</name>
<dbReference type="RefSeq" id="WP_090588070.1">
    <property type="nucleotide sequence ID" value="NZ_CP104302.1"/>
</dbReference>
<protein>
    <recommendedName>
        <fullName evidence="2">ABM domain-containing protein</fullName>
    </recommendedName>
</protein>
<proteinExistence type="predicted"/>
<dbReference type="AlphaFoldDB" id="A0A2G5PI70"/>
<organism evidence="3 4">
    <name type="scientific">Mycolicibacterium brumae</name>
    <dbReference type="NCBI Taxonomy" id="85968"/>
    <lineage>
        <taxon>Bacteria</taxon>
        <taxon>Bacillati</taxon>
        <taxon>Actinomycetota</taxon>
        <taxon>Actinomycetes</taxon>
        <taxon>Mycobacteriales</taxon>
        <taxon>Mycobacteriaceae</taxon>
        <taxon>Mycolicibacterium</taxon>
    </lineage>
</organism>
<feature type="domain" description="ABM" evidence="2">
    <location>
        <begin position="13"/>
        <end position="65"/>
    </location>
</feature>
<accession>A0A2G5PI70</accession>
<dbReference type="Proteomes" id="UP000230551">
    <property type="component" value="Unassembled WGS sequence"/>
</dbReference>
<gene>
    <name evidence="3" type="ORF">CQY22_001910</name>
</gene>
<evidence type="ECO:0000313" key="3">
    <source>
        <dbReference type="EMBL" id="PIB77713.1"/>
    </source>
</evidence>
<evidence type="ECO:0000259" key="2">
    <source>
        <dbReference type="Pfam" id="PF03992"/>
    </source>
</evidence>
<comment type="caution">
    <text evidence="3">The sequence shown here is derived from an EMBL/GenBank/DDBJ whole genome shotgun (WGS) entry which is preliminary data.</text>
</comment>
<dbReference type="OrthoDB" id="4763972at2"/>
<feature type="compositionally biased region" description="Pro residues" evidence="1">
    <location>
        <begin position="140"/>
        <end position="149"/>
    </location>
</feature>
<dbReference type="SUPFAM" id="SSF54909">
    <property type="entry name" value="Dimeric alpha+beta barrel"/>
    <property type="match status" value="1"/>
</dbReference>
<evidence type="ECO:0000313" key="4">
    <source>
        <dbReference type="Proteomes" id="UP000230551"/>
    </source>
</evidence>
<dbReference type="EMBL" id="PDCN02000001">
    <property type="protein sequence ID" value="PIB77713.1"/>
    <property type="molecule type" value="Genomic_DNA"/>
</dbReference>
<dbReference type="Gene3D" id="3.30.70.100">
    <property type="match status" value="1"/>
</dbReference>
<keyword evidence="4" id="KW-1185">Reference proteome</keyword>